<gene>
    <name evidence="1" type="ORF">CKQ54_17830</name>
</gene>
<sequence length="79" mass="9643">MLLDLTKSNILADHRPTFRIFITPSYFGLQMRWLRAVTRITYRSKLIRISSFAAFLKHELFWGFYLIKSPFLRYERLRL</sequence>
<accession>A0ABX9PYI6</accession>
<comment type="caution">
    <text evidence="1">The sequence shown here is derived from an EMBL/GenBank/DDBJ whole genome shotgun (WGS) entry which is preliminary data.</text>
</comment>
<reference evidence="1 2" key="1">
    <citation type="submission" date="2017-08" db="EMBL/GenBank/DDBJ databases">
        <title>Comparative genomics of bacteria isolated from necrotic lesions of AOD affected trees.</title>
        <authorList>
            <person name="Doonan J."/>
            <person name="Denman S."/>
            <person name="Mcdonald J.E."/>
        </authorList>
    </citation>
    <scope>NUCLEOTIDE SEQUENCE [LARGE SCALE GENOMIC DNA]</scope>
    <source>
        <strain evidence="1 2">CIP 105588</strain>
    </source>
</reference>
<protein>
    <submittedName>
        <fullName evidence="1">Uncharacterized protein</fullName>
    </submittedName>
</protein>
<dbReference type="EMBL" id="NSDJ01000001">
    <property type="protein sequence ID" value="RKF70126.1"/>
    <property type="molecule type" value="Genomic_DNA"/>
</dbReference>
<evidence type="ECO:0000313" key="2">
    <source>
        <dbReference type="Proteomes" id="UP000284853"/>
    </source>
</evidence>
<keyword evidence="2" id="KW-1185">Reference proteome</keyword>
<evidence type="ECO:0000313" key="1">
    <source>
        <dbReference type="EMBL" id="RKF70126.1"/>
    </source>
</evidence>
<proteinExistence type="predicted"/>
<organism evidence="1 2">
    <name type="scientific">Rahnella variigena</name>
    <dbReference type="NCBI Taxonomy" id="574964"/>
    <lineage>
        <taxon>Bacteria</taxon>
        <taxon>Pseudomonadati</taxon>
        <taxon>Pseudomonadota</taxon>
        <taxon>Gammaproteobacteria</taxon>
        <taxon>Enterobacterales</taxon>
        <taxon>Yersiniaceae</taxon>
        <taxon>Rahnella</taxon>
    </lineage>
</organism>
<dbReference type="Proteomes" id="UP000284853">
    <property type="component" value="Unassembled WGS sequence"/>
</dbReference>
<name>A0ABX9PYI6_9GAMM</name>